<proteinExistence type="predicted"/>
<accession>A0A1U7P2Z9</accession>
<evidence type="ECO:0000313" key="2">
    <source>
        <dbReference type="EMBL" id="OLV19555.1"/>
    </source>
</evidence>
<name>A0A1U7P2Z9_9DEIO</name>
<feature type="compositionally biased region" description="Basic and acidic residues" evidence="1">
    <location>
        <begin position="9"/>
        <end position="18"/>
    </location>
</feature>
<feature type="region of interest" description="Disordered" evidence="1">
    <location>
        <begin position="1"/>
        <end position="66"/>
    </location>
</feature>
<feature type="compositionally biased region" description="Basic and acidic residues" evidence="1">
    <location>
        <begin position="31"/>
        <end position="50"/>
    </location>
</feature>
<dbReference type="Proteomes" id="UP000186607">
    <property type="component" value="Unassembled WGS sequence"/>
</dbReference>
<reference evidence="2 3" key="1">
    <citation type="submission" date="2017-01" db="EMBL/GenBank/DDBJ databases">
        <title>Genome Analysis of Deinococcus marmoris KOPRI26562.</title>
        <authorList>
            <person name="Kim J.H."/>
            <person name="Oh H.-M."/>
        </authorList>
    </citation>
    <scope>NUCLEOTIDE SEQUENCE [LARGE SCALE GENOMIC DNA]</scope>
    <source>
        <strain evidence="2 3">KOPRI26562</strain>
    </source>
</reference>
<organism evidence="2 3">
    <name type="scientific">Deinococcus marmoris</name>
    <dbReference type="NCBI Taxonomy" id="249408"/>
    <lineage>
        <taxon>Bacteria</taxon>
        <taxon>Thermotogati</taxon>
        <taxon>Deinococcota</taxon>
        <taxon>Deinococci</taxon>
        <taxon>Deinococcales</taxon>
        <taxon>Deinococcaceae</taxon>
        <taxon>Deinococcus</taxon>
    </lineage>
</organism>
<evidence type="ECO:0000313" key="3">
    <source>
        <dbReference type="Proteomes" id="UP000186607"/>
    </source>
</evidence>
<evidence type="ECO:0000256" key="1">
    <source>
        <dbReference type="SAM" id="MobiDB-lite"/>
    </source>
</evidence>
<comment type="caution">
    <text evidence="2">The sequence shown here is derived from an EMBL/GenBank/DDBJ whole genome shotgun (WGS) entry which is preliminary data.</text>
</comment>
<protein>
    <submittedName>
        <fullName evidence="2">Uncharacterized protein</fullName>
    </submittedName>
</protein>
<gene>
    <name evidence="2" type="ORF">BOO71_0002404</name>
</gene>
<keyword evidence="3" id="KW-1185">Reference proteome</keyword>
<sequence length="66" mass="7902">MRTIDDDGEGHPQDHDTARSIGTHLRRLRRAQGEPERPGYDPEVQQEAKRRREIKKARRRDREELE</sequence>
<dbReference type="AlphaFoldDB" id="A0A1U7P2Z9"/>
<dbReference type="EMBL" id="MSTI01000028">
    <property type="protein sequence ID" value="OLV19555.1"/>
    <property type="molecule type" value="Genomic_DNA"/>
</dbReference>